<reference evidence="7 8" key="1">
    <citation type="journal article" date="2024" name="Plant J.">
        <title>Genome sequences and population genomics reveal climatic adaptation and genomic divergence between two closely related sweetgum species.</title>
        <authorList>
            <person name="Xu W.Q."/>
            <person name="Ren C.Q."/>
            <person name="Zhang X.Y."/>
            <person name="Comes H.P."/>
            <person name="Liu X.H."/>
            <person name="Li Y.G."/>
            <person name="Kettle C.J."/>
            <person name="Jalonen R."/>
            <person name="Gaisberger H."/>
            <person name="Ma Y.Z."/>
            <person name="Qiu Y.X."/>
        </authorList>
    </citation>
    <scope>NUCLEOTIDE SEQUENCE [LARGE SCALE GENOMIC DNA]</scope>
    <source>
        <strain evidence="7">Hangzhou</strain>
    </source>
</reference>
<dbReference type="AlphaFoldDB" id="A0AAP0N8Q2"/>
<sequence length="357" mass="40373">MALSQLVGTGSILSLQELAKEPIVAIPQSYICVDQEPPVLSGTTCLPTVPIIDMEHLVTTDNELEKLHSACKELGLFQLVNHGVSNSLVEKLKHEIEEFFKLPLEEKMKYKRRPGQVEGYGQTLLVSEDQKLDWSDKFYMMTNPISIRKPHLLPQLPPSLRDTLETYCSELQKLAMTLMRLMGKALRMDERAMEEMFEDGMQAVRMSYYPPCPQPELVVGLTPHSDATGITILLQVNEVEGFQIKKDGLWIPVSFHPNAFVVNVGDIMEIFSNGTYASIEHRAAVNSMKERMSIAMFFNSKLDAEIGPATSLITPQNPPIFKRVQMKKYVEDFFSRKLDGKAYLEEMRIKNGEANSN</sequence>
<protein>
    <recommendedName>
        <fullName evidence="6">Fe2OG dioxygenase domain-containing protein</fullName>
    </recommendedName>
</protein>
<dbReference type="GO" id="GO:0016491">
    <property type="term" value="F:oxidoreductase activity"/>
    <property type="evidence" value="ECO:0007669"/>
    <property type="project" value="UniProtKB-KW"/>
</dbReference>
<evidence type="ECO:0000256" key="1">
    <source>
        <dbReference type="ARBA" id="ARBA00008056"/>
    </source>
</evidence>
<evidence type="ECO:0000256" key="4">
    <source>
        <dbReference type="ARBA" id="ARBA00023004"/>
    </source>
</evidence>
<dbReference type="Pfam" id="PF03171">
    <property type="entry name" value="2OG-FeII_Oxy"/>
    <property type="match status" value="1"/>
</dbReference>
<name>A0AAP0N8Q2_LIQFO</name>
<organism evidence="7 8">
    <name type="scientific">Liquidambar formosana</name>
    <name type="common">Formosan gum</name>
    <dbReference type="NCBI Taxonomy" id="63359"/>
    <lineage>
        <taxon>Eukaryota</taxon>
        <taxon>Viridiplantae</taxon>
        <taxon>Streptophyta</taxon>
        <taxon>Embryophyta</taxon>
        <taxon>Tracheophyta</taxon>
        <taxon>Spermatophyta</taxon>
        <taxon>Magnoliopsida</taxon>
        <taxon>eudicotyledons</taxon>
        <taxon>Gunneridae</taxon>
        <taxon>Pentapetalae</taxon>
        <taxon>Saxifragales</taxon>
        <taxon>Altingiaceae</taxon>
        <taxon>Liquidambar</taxon>
    </lineage>
</organism>
<dbReference type="Pfam" id="PF14226">
    <property type="entry name" value="DIOX_N"/>
    <property type="match status" value="1"/>
</dbReference>
<evidence type="ECO:0000256" key="5">
    <source>
        <dbReference type="RuleBase" id="RU003682"/>
    </source>
</evidence>
<dbReference type="InterPro" id="IPR026992">
    <property type="entry name" value="DIOX_N"/>
</dbReference>
<accession>A0AAP0N8Q2</accession>
<dbReference type="FunFam" id="2.60.120.330:FF:000001">
    <property type="entry name" value="Protein SRG1"/>
    <property type="match status" value="1"/>
</dbReference>
<dbReference type="SUPFAM" id="SSF51197">
    <property type="entry name" value="Clavaminate synthase-like"/>
    <property type="match status" value="1"/>
</dbReference>
<feature type="domain" description="Fe2OG dioxygenase" evidence="6">
    <location>
        <begin position="197"/>
        <end position="300"/>
    </location>
</feature>
<proteinExistence type="inferred from homology"/>
<dbReference type="PROSITE" id="PS51471">
    <property type="entry name" value="FE2OG_OXY"/>
    <property type="match status" value="1"/>
</dbReference>
<comment type="similarity">
    <text evidence="1 5">Belongs to the iron/ascorbate-dependent oxidoreductase family.</text>
</comment>
<keyword evidence="3 5" id="KW-0560">Oxidoreductase</keyword>
<evidence type="ECO:0000259" key="6">
    <source>
        <dbReference type="PROSITE" id="PS51471"/>
    </source>
</evidence>
<evidence type="ECO:0000313" key="8">
    <source>
        <dbReference type="Proteomes" id="UP001415857"/>
    </source>
</evidence>
<evidence type="ECO:0000256" key="3">
    <source>
        <dbReference type="ARBA" id="ARBA00023002"/>
    </source>
</evidence>
<comment type="caution">
    <text evidence="7">The sequence shown here is derived from an EMBL/GenBank/DDBJ whole genome shotgun (WGS) entry which is preliminary data.</text>
</comment>
<dbReference type="InterPro" id="IPR050295">
    <property type="entry name" value="Plant_2OG-oxidoreductases"/>
</dbReference>
<evidence type="ECO:0000313" key="7">
    <source>
        <dbReference type="EMBL" id="KAK9268103.1"/>
    </source>
</evidence>
<dbReference type="InterPro" id="IPR044861">
    <property type="entry name" value="IPNS-like_FE2OG_OXY"/>
</dbReference>
<keyword evidence="4 5" id="KW-0408">Iron</keyword>
<keyword evidence="2 5" id="KW-0479">Metal-binding</keyword>
<evidence type="ECO:0000256" key="2">
    <source>
        <dbReference type="ARBA" id="ARBA00022723"/>
    </source>
</evidence>
<gene>
    <name evidence="7" type="ORF">L1049_010542</name>
</gene>
<dbReference type="InterPro" id="IPR027443">
    <property type="entry name" value="IPNS-like_sf"/>
</dbReference>
<dbReference type="GO" id="GO:0046872">
    <property type="term" value="F:metal ion binding"/>
    <property type="evidence" value="ECO:0007669"/>
    <property type="project" value="UniProtKB-KW"/>
</dbReference>
<keyword evidence="8" id="KW-1185">Reference proteome</keyword>
<dbReference type="Proteomes" id="UP001415857">
    <property type="component" value="Unassembled WGS sequence"/>
</dbReference>
<dbReference type="PANTHER" id="PTHR47991">
    <property type="entry name" value="OXOGLUTARATE/IRON-DEPENDENT DIOXYGENASE"/>
    <property type="match status" value="1"/>
</dbReference>
<dbReference type="InterPro" id="IPR005123">
    <property type="entry name" value="Oxoglu/Fe-dep_dioxygenase_dom"/>
</dbReference>
<dbReference type="Gene3D" id="2.60.120.330">
    <property type="entry name" value="B-lactam Antibiotic, Isopenicillin N Synthase, Chain"/>
    <property type="match status" value="1"/>
</dbReference>
<dbReference type="EMBL" id="JBBPBK010000016">
    <property type="protein sequence ID" value="KAK9268103.1"/>
    <property type="molecule type" value="Genomic_DNA"/>
</dbReference>